<proteinExistence type="predicted"/>
<keyword evidence="2" id="KW-1185">Reference proteome</keyword>
<organism evidence="1 2">
    <name type="scientific">Desulfomicrobium macestii</name>
    <dbReference type="NCBI Taxonomy" id="90731"/>
    <lineage>
        <taxon>Bacteria</taxon>
        <taxon>Pseudomonadati</taxon>
        <taxon>Thermodesulfobacteriota</taxon>
        <taxon>Desulfovibrionia</taxon>
        <taxon>Desulfovibrionales</taxon>
        <taxon>Desulfomicrobiaceae</taxon>
        <taxon>Desulfomicrobium</taxon>
    </lineage>
</organism>
<comment type="caution">
    <text evidence="1">The sequence shown here is derived from an EMBL/GenBank/DDBJ whole genome shotgun (WGS) entry which is preliminary data.</text>
</comment>
<evidence type="ECO:0000313" key="2">
    <source>
        <dbReference type="Proteomes" id="UP000639010"/>
    </source>
</evidence>
<name>A0ABR9H6P0_9BACT</name>
<evidence type="ECO:0000313" key="1">
    <source>
        <dbReference type="EMBL" id="MBE1426379.1"/>
    </source>
</evidence>
<dbReference type="Proteomes" id="UP000639010">
    <property type="component" value="Unassembled WGS sequence"/>
</dbReference>
<accession>A0ABR9H6P0</accession>
<dbReference type="RefSeq" id="WP_192624380.1">
    <property type="nucleotide sequence ID" value="NZ_JADBGG010000025.1"/>
</dbReference>
<dbReference type="InterPro" id="IPR009057">
    <property type="entry name" value="Homeodomain-like_sf"/>
</dbReference>
<dbReference type="EMBL" id="JADBGG010000025">
    <property type="protein sequence ID" value="MBE1426379.1"/>
    <property type="molecule type" value="Genomic_DNA"/>
</dbReference>
<gene>
    <name evidence="1" type="ORF">H4684_003044</name>
</gene>
<dbReference type="SUPFAM" id="SSF46689">
    <property type="entry name" value="Homeodomain-like"/>
    <property type="match status" value="1"/>
</dbReference>
<protein>
    <submittedName>
        <fullName evidence="1">Transposase-like protein</fullName>
    </submittedName>
</protein>
<reference evidence="1 2" key="1">
    <citation type="submission" date="2020-10" db="EMBL/GenBank/DDBJ databases">
        <title>Genomic Encyclopedia of Type Strains, Phase IV (KMG-IV): sequencing the most valuable type-strain genomes for metagenomic binning, comparative biology and taxonomic classification.</title>
        <authorList>
            <person name="Goeker M."/>
        </authorList>
    </citation>
    <scope>NUCLEOTIDE SEQUENCE [LARGE SCALE GENOMIC DNA]</scope>
    <source>
        <strain evidence="1 2">DSM 4194</strain>
    </source>
</reference>
<sequence length="93" mass="10248">MSKRKNHASAFKAKVALVGLSGEQAIAQLSAEHGVRQTLINKWLKQLKSEVADIFSGAKTSKDVNAEKQLHNLHAKIGQLTVERDFLVKVSVR</sequence>